<dbReference type="Gene3D" id="2.120.10.30">
    <property type="entry name" value="TolB, C-terminal domain"/>
    <property type="match status" value="2"/>
</dbReference>
<evidence type="ECO:0000256" key="2">
    <source>
        <dbReference type="SAM" id="Phobius"/>
    </source>
</evidence>
<dbReference type="SUPFAM" id="SSF82171">
    <property type="entry name" value="DPP6 N-terminal domain-like"/>
    <property type="match status" value="1"/>
</dbReference>
<dbReference type="Pfam" id="PF07676">
    <property type="entry name" value="PD40"/>
    <property type="match status" value="2"/>
</dbReference>
<gene>
    <name evidence="3" type="ORF">E5355_15715</name>
</gene>
<evidence type="ECO:0000313" key="3">
    <source>
        <dbReference type="EMBL" id="TGY01241.1"/>
    </source>
</evidence>
<dbReference type="InterPro" id="IPR011042">
    <property type="entry name" value="6-blade_b-propeller_TolB-like"/>
</dbReference>
<dbReference type="Proteomes" id="UP000310532">
    <property type="component" value="Unassembled WGS sequence"/>
</dbReference>
<reference evidence="3 4" key="1">
    <citation type="submission" date="2019-04" db="EMBL/GenBank/DDBJ databases">
        <title>Microbes associate with the intestines of laboratory mice.</title>
        <authorList>
            <person name="Navarre W."/>
            <person name="Wong E."/>
            <person name="Huang K."/>
            <person name="Tropini C."/>
            <person name="Ng K."/>
            <person name="Yu B."/>
        </authorList>
    </citation>
    <scope>NUCLEOTIDE SEQUENCE [LARGE SCALE GENOMIC DNA]</scope>
    <source>
        <strain evidence="3 4">NM69_E16B</strain>
    </source>
</reference>
<accession>A0A4S2AK19</accession>
<dbReference type="PANTHER" id="PTHR36842:SF1">
    <property type="entry name" value="PROTEIN TOLB"/>
    <property type="match status" value="1"/>
</dbReference>
<dbReference type="InterPro" id="IPR011659">
    <property type="entry name" value="WD40"/>
</dbReference>
<sequence>MKIQDLLYYTFIIFLLGCTSYHQVDSKNEKLPLIYPDYIDVTFPVNIAPPNFKIQEQGEAFQTEIGYGDGKADILIQDTEPIVRIPESKWSALLEKAAGNKIFFRITIKQQGKWVRYADIQDSISVHPIDSFLAYRLLYPGYELWNEMGIYQRDLTTYEQTSIVENKNFGKQCVNCHTFNRNSAETMMIHVRGKQGGTLICHNGEIEKVDPKPGEYKNGATYPSWHPSGRYLAFSANEIQQFFHSSGQKPIEVSDLAADLMIYDVKNHETFTDSLVYGEQYMETFPTWTPDGKMIYFCRAEGYRQGMSLDSIRYDLYRIHFDEEQAKLHTLECVYEASALHKSVSFPKISPDGKFLMFTQSDYGNFSIWHPESDLYLLNLNTGDVRNIAEVNSDHVDSFHSWSSTGNWFVFSSKRLDGLWARPYFAGFDPETGYFSKPFLLPQKDPEFYDTFTYTYNLPELIKKPVENGDKLLKAIGQSALQTKVKQ</sequence>
<protein>
    <submittedName>
        <fullName evidence="3">Cytochrome C biosynthesis protein</fullName>
    </submittedName>
</protein>
<dbReference type="RefSeq" id="WP_136011089.1">
    <property type="nucleotide sequence ID" value="NZ_SRYZ01000048.1"/>
</dbReference>
<dbReference type="PANTHER" id="PTHR36842">
    <property type="entry name" value="PROTEIN TOLB HOMOLOG"/>
    <property type="match status" value="1"/>
</dbReference>
<keyword evidence="2" id="KW-1133">Transmembrane helix</keyword>
<comment type="caution">
    <text evidence="3">The sequence shown here is derived from an EMBL/GenBank/DDBJ whole genome shotgun (WGS) entry which is preliminary data.</text>
</comment>
<comment type="similarity">
    <text evidence="1">Belongs to the TolB family.</text>
</comment>
<keyword evidence="2" id="KW-0812">Transmembrane</keyword>
<dbReference type="EMBL" id="SRYZ01000048">
    <property type="protein sequence ID" value="TGY01241.1"/>
    <property type="molecule type" value="Genomic_DNA"/>
</dbReference>
<dbReference type="AlphaFoldDB" id="A0A4S2AK19"/>
<evidence type="ECO:0000313" key="4">
    <source>
        <dbReference type="Proteomes" id="UP000310532"/>
    </source>
</evidence>
<keyword evidence="4" id="KW-1185">Reference proteome</keyword>
<dbReference type="PROSITE" id="PS51257">
    <property type="entry name" value="PROKAR_LIPOPROTEIN"/>
    <property type="match status" value="1"/>
</dbReference>
<name>A0A4S2AK19_9BACE</name>
<feature type="transmembrane region" description="Helical" evidence="2">
    <location>
        <begin position="6"/>
        <end position="24"/>
    </location>
</feature>
<proteinExistence type="inferred from homology"/>
<evidence type="ECO:0000256" key="1">
    <source>
        <dbReference type="ARBA" id="ARBA00009820"/>
    </source>
</evidence>
<organism evidence="3 4">
    <name type="scientific">Bacteroides muris</name>
    <name type="common">ex Afrizal et al. 2022</name>
    <dbReference type="NCBI Taxonomy" id="2516960"/>
    <lineage>
        <taxon>Bacteria</taxon>
        <taxon>Pseudomonadati</taxon>
        <taxon>Bacteroidota</taxon>
        <taxon>Bacteroidia</taxon>
        <taxon>Bacteroidales</taxon>
        <taxon>Bacteroidaceae</taxon>
        <taxon>Bacteroides</taxon>
    </lineage>
</organism>
<keyword evidence="2" id="KW-0472">Membrane</keyword>